<evidence type="ECO:0000256" key="1">
    <source>
        <dbReference type="ARBA" id="ARBA00004127"/>
    </source>
</evidence>
<keyword evidence="5 9" id="KW-0812">Transmembrane</keyword>
<keyword evidence="4" id="KW-0762">Sugar transport</keyword>
<evidence type="ECO:0000256" key="7">
    <source>
        <dbReference type="ARBA" id="ARBA00022989"/>
    </source>
</evidence>
<organism evidence="10 11">
    <name type="scientific">Coemansia brasiliensis</name>
    <dbReference type="NCBI Taxonomy" id="2650707"/>
    <lineage>
        <taxon>Eukaryota</taxon>
        <taxon>Fungi</taxon>
        <taxon>Fungi incertae sedis</taxon>
        <taxon>Zoopagomycota</taxon>
        <taxon>Kickxellomycotina</taxon>
        <taxon>Kickxellomycetes</taxon>
        <taxon>Kickxellales</taxon>
        <taxon>Kickxellaceae</taxon>
        <taxon>Coemansia</taxon>
    </lineage>
</organism>
<accession>A0A9W8I6P8</accession>
<reference evidence="10" key="1">
    <citation type="submission" date="2022-07" db="EMBL/GenBank/DDBJ databases">
        <title>Phylogenomic reconstructions and comparative analyses of Kickxellomycotina fungi.</title>
        <authorList>
            <person name="Reynolds N.K."/>
            <person name="Stajich J.E."/>
            <person name="Barry K."/>
            <person name="Grigoriev I.V."/>
            <person name="Crous P."/>
            <person name="Smith M.E."/>
        </authorList>
    </citation>
    <scope>NUCLEOTIDE SEQUENCE</scope>
    <source>
        <strain evidence="10">NRRL 1566</strain>
    </source>
</reference>
<feature type="transmembrane region" description="Helical" evidence="9">
    <location>
        <begin position="90"/>
        <end position="111"/>
    </location>
</feature>
<evidence type="ECO:0000256" key="2">
    <source>
        <dbReference type="ARBA" id="ARBA00007809"/>
    </source>
</evidence>
<comment type="subcellular location">
    <subcellularLocation>
        <location evidence="1">Endomembrane system</location>
        <topology evidence="1">Multi-pass membrane protein</topology>
    </subcellularLocation>
</comment>
<dbReference type="Gene3D" id="1.20.1280.290">
    <property type="match status" value="1"/>
</dbReference>
<keyword evidence="8 9" id="KW-0472">Membrane</keyword>
<feature type="transmembrane region" description="Helical" evidence="9">
    <location>
        <begin position="29"/>
        <end position="48"/>
    </location>
</feature>
<keyword evidence="11" id="KW-1185">Reference proteome</keyword>
<evidence type="ECO:0000256" key="5">
    <source>
        <dbReference type="ARBA" id="ARBA00022692"/>
    </source>
</evidence>
<comment type="caution">
    <text evidence="10">The sequence shown here is derived from an EMBL/GenBank/DDBJ whole genome shotgun (WGS) entry which is preliminary data.</text>
</comment>
<sequence length="137" mass="15139">MVETRFLLALVMALLVIGFVNYSEHWRKLELFSLSCCAMTLVFLASPLSQLGEVVRSRDASVLLPSVAGLAFANNVLWAVYGHLHEDPFMFFPNAVGSLLCFLQLVLIAHYGRGQANKVLSDTEEDGSSSEMITIKE</sequence>
<dbReference type="GO" id="GO:0051119">
    <property type="term" value="F:sugar transmembrane transporter activity"/>
    <property type="evidence" value="ECO:0007669"/>
    <property type="project" value="InterPro"/>
</dbReference>
<evidence type="ECO:0000256" key="8">
    <source>
        <dbReference type="ARBA" id="ARBA00023136"/>
    </source>
</evidence>
<dbReference type="GO" id="GO:0016020">
    <property type="term" value="C:membrane"/>
    <property type="evidence" value="ECO:0007669"/>
    <property type="project" value="InterPro"/>
</dbReference>
<keyword evidence="3" id="KW-0813">Transport</keyword>
<dbReference type="Pfam" id="PF03083">
    <property type="entry name" value="MtN3_slv"/>
    <property type="match status" value="1"/>
</dbReference>
<proteinExistence type="inferred from homology"/>
<comment type="similarity">
    <text evidence="2">Belongs to the SWEET sugar transporter family.</text>
</comment>
<evidence type="ECO:0000256" key="6">
    <source>
        <dbReference type="ARBA" id="ARBA00022737"/>
    </source>
</evidence>
<evidence type="ECO:0000313" key="10">
    <source>
        <dbReference type="EMBL" id="KAJ2844237.1"/>
    </source>
</evidence>
<name>A0A9W8I6P8_9FUNG</name>
<dbReference type="InterPro" id="IPR004316">
    <property type="entry name" value="SWEET_rpt"/>
</dbReference>
<keyword evidence="7 9" id="KW-1133">Transmembrane helix</keyword>
<keyword evidence="6" id="KW-0677">Repeat</keyword>
<evidence type="ECO:0000256" key="4">
    <source>
        <dbReference type="ARBA" id="ARBA00022597"/>
    </source>
</evidence>
<dbReference type="GO" id="GO:0012505">
    <property type="term" value="C:endomembrane system"/>
    <property type="evidence" value="ECO:0007669"/>
    <property type="project" value="UniProtKB-SubCell"/>
</dbReference>
<dbReference type="Proteomes" id="UP001139887">
    <property type="component" value="Unassembled WGS sequence"/>
</dbReference>
<evidence type="ECO:0000256" key="9">
    <source>
        <dbReference type="SAM" id="Phobius"/>
    </source>
</evidence>
<dbReference type="EMBL" id="JANBUW010001142">
    <property type="protein sequence ID" value="KAJ2844237.1"/>
    <property type="molecule type" value="Genomic_DNA"/>
</dbReference>
<dbReference type="PANTHER" id="PTHR10791">
    <property type="entry name" value="RAG1-ACTIVATING PROTEIN 1"/>
    <property type="match status" value="1"/>
</dbReference>
<feature type="transmembrane region" description="Helical" evidence="9">
    <location>
        <begin position="60"/>
        <end position="84"/>
    </location>
</feature>
<evidence type="ECO:0000256" key="3">
    <source>
        <dbReference type="ARBA" id="ARBA00022448"/>
    </source>
</evidence>
<evidence type="ECO:0000313" key="11">
    <source>
        <dbReference type="Proteomes" id="UP001139887"/>
    </source>
</evidence>
<gene>
    <name evidence="10" type="ORF">IWW36_005261</name>
</gene>
<protein>
    <submittedName>
        <fullName evidence="10">Uncharacterized protein</fullName>
    </submittedName>
</protein>
<dbReference type="AlphaFoldDB" id="A0A9W8I6P8"/>
<dbReference type="InterPro" id="IPR047664">
    <property type="entry name" value="SWEET"/>
</dbReference>
<dbReference type="OrthoDB" id="409725at2759"/>
<feature type="transmembrane region" description="Helical" evidence="9">
    <location>
        <begin position="7"/>
        <end position="23"/>
    </location>
</feature>